<dbReference type="Pfam" id="PF20266">
    <property type="entry name" value="Mab-21_C"/>
    <property type="match status" value="1"/>
</dbReference>
<dbReference type="InterPro" id="IPR046906">
    <property type="entry name" value="Mab-21_HhH/H2TH-like"/>
</dbReference>
<dbReference type="Gene3D" id="1.10.1410.40">
    <property type="match status" value="1"/>
</dbReference>
<gene>
    <name evidence="2" type="ORF">MCOR_5148</name>
</gene>
<dbReference type="PANTHER" id="PTHR10656">
    <property type="entry name" value="CELL FATE DETERMINING PROTEIN MAB21-RELATED"/>
    <property type="match status" value="1"/>
</dbReference>
<dbReference type="PANTHER" id="PTHR10656:SF69">
    <property type="entry name" value="MAB-21-LIKE HHH_H2TH-LIKE DOMAIN-CONTAINING PROTEIN"/>
    <property type="match status" value="1"/>
</dbReference>
<evidence type="ECO:0000259" key="1">
    <source>
        <dbReference type="Pfam" id="PF20266"/>
    </source>
</evidence>
<accession>A0A6J8AC90</accession>
<name>A0A6J8AC90_MYTCO</name>
<sequence length="468" mass="53598">MKLSSVELFKLICEEIVGSEKIVEYRRLFFKVFDNIFNTPPFSEIHTQICSGSKAEGLFLSGSDLDVVRTMVKFIAYKCGTTEANIDTKKAVLFINSDLASPGYTFLWIHDKNHPEWRDAWIKRTYDGHLFSSRRFKEWIKVEQKSKILELYNSCTCTMDAHDLNGPCISNTRLDQAISIVCNSWPESAMPWASRNRPYRCLTQDMINSQINRGVLLVPMGNKTESVNAHPDEWRISFALTEKDLIHSWNHVQMVCYACLKIVLKEYVKPKSRGDDVLTSYLIKTTLLWISEEIRPASWTPENLTLCFRQCINRLSYYFKYKFFPNYFIPDCNMIKCNTTEQSLTILSAMLNDIGDNVIACLLQCASLSGLVKLKLDRSISNGLTSFDLAVLPLFSSYLPEIRASPLILIKCIKHITSLTSVEIKNLYLMTLIQSAYVQGQFLPKIETLHNEVFCPDTVTTKRSNGIP</sequence>
<evidence type="ECO:0000313" key="2">
    <source>
        <dbReference type="EMBL" id="CAC5363905.1"/>
    </source>
</evidence>
<evidence type="ECO:0000313" key="3">
    <source>
        <dbReference type="Proteomes" id="UP000507470"/>
    </source>
</evidence>
<organism evidence="2 3">
    <name type="scientific">Mytilus coruscus</name>
    <name type="common">Sea mussel</name>
    <dbReference type="NCBI Taxonomy" id="42192"/>
    <lineage>
        <taxon>Eukaryota</taxon>
        <taxon>Metazoa</taxon>
        <taxon>Spiralia</taxon>
        <taxon>Lophotrochozoa</taxon>
        <taxon>Mollusca</taxon>
        <taxon>Bivalvia</taxon>
        <taxon>Autobranchia</taxon>
        <taxon>Pteriomorphia</taxon>
        <taxon>Mytilida</taxon>
        <taxon>Mytiloidea</taxon>
        <taxon>Mytilidae</taxon>
        <taxon>Mytilinae</taxon>
        <taxon>Mytilus</taxon>
    </lineage>
</organism>
<dbReference type="OrthoDB" id="6048064at2759"/>
<dbReference type="Proteomes" id="UP000507470">
    <property type="component" value="Unassembled WGS sequence"/>
</dbReference>
<dbReference type="EMBL" id="CACVKT020000927">
    <property type="protein sequence ID" value="CAC5363905.1"/>
    <property type="molecule type" value="Genomic_DNA"/>
</dbReference>
<proteinExistence type="predicted"/>
<keyword evidence="3" id="KW-1185">Reference proteome</keyword>
<dbReference type="InterPro" id="IPR024810">
    <property type="entry name" value="MAB21L/cGLR"/>
</dbReference>
<dbReference type="SMART" id="SM01265">
    <property type="entry name" value="Mab-21"/>
    <property type="match status" value="1"/>
</dbReference>
<reference evidence="2 3" key="1">
    <citation type="submission" date="2020-06" db="EMBL/GenBank/DDBJ databases">
        <authorList>
            <person name="Li R."/>
            <person name="Bekaert M."/>
        </authorList>
    </citation>
    <scope>NUCLEOTIDE SEQUENCE [LARGE SCALE GENOMIC DNA]</scope>
    <source>
        <strain evidence="3">wild</strain>
    </source>
</reference>
<feature type="domain" description="Mab-21-like HhH/H2TH-like" evidence="1">
    <location>
        <begin position="256"/>
        <end position="342"/>
    </location>
</feature>
<protein>
    <recommendedName>
        <fullName evidence="1">Mab-21-like HhH/H2TH-like domain-containing protein</fullName>
    </recommendedName>
</protein>
<dbReference type="AlphaFoldDB" id="A0A6J8AC90"/>